<dbReference type="GO" id="GO:0005737">
    <property type="term" value="C:cytoplasm"/>
    <property type="evidence" value="ECO:0007669"/>
    <property type="project" value="TreeGrafter"/>
</dbReference>
<dbReference type="GO" id="GO:0004132">
    <property type="term" value="F:dCMP deaminase activity"/>
    <property type="evidence" value="ECO:0007669"/>
    <property type="project" value="TreeGrafter"/>
</dbReference>
<evidence type="ECO:0000256" key="1">
    <source>
        <dbReference type="ARBA" id="ARBA00006576"/>
    </source>
</evidence>
<dbReference type="InterPro" id="IPR015517">
    <property type="entry name" value="dCMP_deaminase-rel"/>
</dbReference>
<evidence type="ECO:0000313" key="6">
    <source>
        <dbReference type="EMBL" id="ORJ59265.1"/>
    </source>
</evidence>
<evidence type="ECO:0000256" key="3">
    <source>
        <dbReference type="ARBA" id="ARBA00022801"/>
    </source>
</evidence>
<dbReference type="InterPro" id="IPR002125">
    <property type="entry name" value="CMP_dCMP_dom"/>
</dbReference>
<evidence type="ECO:0000256" key="4">
    <source>
        <dbReference type="ARBA" id="ARBA00022833"/>
    </source>
</evidence>
<evidence type="ECO:0000313" key="7">
    <source>
        <dbReference type="Proteomes" id="UP000193136"/>
    </source>
</evidence>
<dbReference type="EMBL" id="NAAD01000012">
    <property type="protein sequence ID" value="ORJ59265.1"/>
    <property type="molecule type" value="Genomic_DNA"/>
</dbReference>
<keyword evidence="4" id="KW-0862">Zinc</keyword>
<proteinExistence type="inferred from homology"/>
<dbReference type="AlphaFoldDB" id="A0A1X0Y268"/>
<accession>A0A1X0Y268</accession>
<dbReference type="InterPro" id="IPR016192">
    <property type="entry name" value="APOBEC/CMP_deaminase_Zn-bd"/>
</dbReference>
<dbReference type="SUPFAM" id="SSF53927">
    <property type="entry name" value="Cytidine deaminase-like"/>
    <property type="match status" value="1"/>
</dbReference>
<dbReference type="PROSITE" id="PS00903">
    <property type="entry name" value="CYT_DCMP_DEAMINASES_1"/>
    <property type="match status" value="1"/>
</dbReference>
<keyword evidence="3" id="KW-0378">Hydrolase</keyword>
<gene>
    <name evidence="6" type="ORF">B5V00_10230</name>
</gene>
<dbReference type="STRING" id="1969733.B5V00_10230"/>
<comment type="caution">
    <text evidence="6">The sequence shown here is derived from an EMBL/GenBank/DDBJ whole genome shotgun (WGS) entry which is preliminary data.</text>
</comment>
<name>A0A1X0Y268_9BACT</name>
<comment type="similarity">
    <text evidence="1">Belongs to the cytidine and deoxycytidylate deaminase family.</text>
</comment>
<protein>
    <recommendedName>
        <fullName evidence="5">CMP/dCMP-type deaminase domain-containing protein</fullName>
    </recommendedName>
</protein>
<sequence length="621" mass="72192">MDSRHPLNMNRGFLILGLTGPLRSGCTTAANMFCGSFQEKVGEIATKTEQVEIEACYRQLKEYMESCDGEEYKIEKEKRKLYKHLKKREIAGCLSRLIKNNEVKNFYKISMSNMLFKFTVEYYLEKKPKHYEARLENFIKAIEERSFDFEKIKSVVEIIKNKRFRDLENDDYSLCKFYDDYIKKLDDLNSEIRSSYGNEEVYGTIMQDLGDNIRKNGNPFQSFDRLDETCCQLIAEEANFIIKYFRNRPDRENRKKHFVIESFRNPYEVLYFRYRYYEFYLMSIYTDKEIRQSERGVFSVDRDERDQGEKNRADEIYAQNVSACVDISDIAINNNGTLDEYFAKLVKYYAIIMQPGVINPESDEMFMNQAYSLSLKSSCISRQVGAVIIGANGYVVGAGWNDAGEGQVGCGYRHGQEFNNLDNSVLVSNPDNESSFREKLKNNPKEFPFCYKDNYSSFVSSKKIKKLLNNKRYELKKIGVTEEGQEKLFAILTNGLSIKRLEYCRALHAEENALLQTSKNGGMGVRGGTIYTTSFPCELCAKKIYQSGIREIVFTEPYPDSISKEVILRDGVKKVTLRQFEGVKSHSYFRLYKPGMDKKELISILTRPKPEPELPLFSRLE</sequence>
<keyword evidence="2" id="KW-0479">Metal-binding</keyword>
<organism evidence="6 7">
    <name type="scientific">Geothermobacter hydrogeniphilus</name>
    <dbReference type="NCBI Taxonomy" id="1969733"/>
    <lineage>
        <taxon>Bacteria</taxon>
        <taxon>Pseudomonadati</taxon>
        <taxon>Thermodesulfobacteriota</taxon>
        <taxon>Desulfuromonadia</taxon>
        <taxon>Desulfuromonadales</taxon>
        <taxon>Geothermobacteraceae</taxon>
        <taxon>Geothermobacter</taxon>
    </lineage>
</organism>
<keyword evidence="7" id="KW-1185">Reference proteome</keyword>
<dbReference type="Proteomes" id="UP000193136">
    <property type="component" value="Unassembled WGS sequence"/>
</dbReference>
<dbReference type="Gene3D" id="3.40.50.300">
    <property type="entry name" value="P-loop containing nucleotide triphosphate hydrolases"/>
    <property type="match status" value="1"/>
</dbReference>
<evidence type="ECO:0000259" key="5">
    <source>
        <dbReference type="PROSITE" id="PS51747"/>
    </source>
</evidence>
<dbReference type="GO" id="GO:0008270">
    <property type="term" value="F:zinc ion binding"/>
    <property type="evidence" value="ECO:0007669"/>
    <property type="project" value="InterPro"/>
</dbReference>
<dbReference type="PANTHER" id="PTHR11086">
    <property type="entry name" value="DEOXYCYTIDYLATE DEAMINASE-RELATED"/>
    <property type="match status" value="1"/>
</dbReference>
<dbReference type="Pfam" id="PF00383">
    <property type="entry name" value="dCMP_cyt_deam_1"/>
    <property type="match status" value="1"/>
</dbReference>
<reference evidence="6 7" key="1">
    <citation type="submission" date="2017-03" db="EMBL/GenBank/DDBJ databases">
        <title>Genome sequence of Geothermobacter sp. EPR-M, Deep-Sea Iron Reducer.</title>
        <authorList>
            <person name="Tully B."/>
            <person name="Savalia P."/>
            <person name="Abuyen K."/>
            <person name="Baughan C."/>
            <person name="Romero E."/>
            <person name="Ronkowski C."/>
            <person name="Torres B."/>
            <person name="Tremblay J."/>
            <person name="Trujillo A."/>
            <person name="Tyler M."/>
            <person name="Perez-Rodriguez I."/>
            <person name="Amend J."/>
        </authorList>
    </citation>
    <scope>NUCLEOTIDE SEQUENCE [LARGE SCALE GENOMIC DNA]</scope>
    <source>
        <strain evidence="6 7">EPR-M</strain>
    </source>
</reference>
<evidence type="ECO:0000256" key="2">
    <source>
        <dbReference type="ARBA" id="ARBA00022723"/>
    </source>
</evidence>
<dbReference type="InterPro" id="IPR016193">
    <property type="entry name" value="Cytidine_deaminase-like"/>
</dbReference>
<dbReference type="PANTHER" id="PTHR11086:SF18">
    <property type="entry name" value="DEOXYCYTIDYLATE DEAMINASE"/>
    <property type="match status" value="1"/>
</dbReference>
<feature type="domain" description="CMP/dCMP-type deaminase" evidence="5">
    <location>
        <begin position="361"/>
        <end position="565"/>
    </location>
</feature>
<dbReference type="InterPro" id="IPR027417">
    <property type="entry name" value="P-loop_NTPase"/>
</dbReference>
<dbReference type="PROSITE" id="PS51747">
    <property type="entry name" value="CYT_DCMP_DEAMINASES_2"/>
    <property type="match status" value="1"/>
</dbReference>
<dbReference type="Gene3D" id="3.40.140.10">
    <property type="entry name" value="Cytidine Deaminase, domain 2"/>
    <property type="match status" value="1"/>
</dbReference>